<dbReference type="STRING" id="386301.SAMN05216282_101282"/>
<proteinExistence type="predicted"/>
<dbReference type="EMBL" id="FNFU01000001">
    <property type="protein sequence ID" value="SDJ91723.1"/>
    <property type="molecule type" value="Genomic_DNA"/>
</dbReference>
<organism evidence="2 3">
    <name type="scientific">Cryobacterium psychrotolerans</name>
    <dbReference type="NCBI Taxonomy" id="386301"/>
    <lineage>
        <taxon>Bacteria</taxon>
        <taxon>Bacillati</taxon>
        <taxon>Actinomycetota</taxon>
        <taxon>Actinomycetes</taxon>
        <taxon>Micrococcales</taxon>
        <taxon>Microbacteriaceae</taxon>
        <taxon>Cryobacterium</taxon>
    </lineage>
</organism>
<feature type="region of interest" description="Disordered" evidence="1">
    <location>
        <begin position="1"/>
        <end position="59"/>
    </location>
</feature>
<gene>
    <name evidence="2" type="ORF">SAMN05216282_101282</name>
</gene>
<dbReference type="AlphaFoldDB" id="A0A1G8XMI9"/>
<dbReference type="RefSeq" id="WP_092321281.1">
    <property type="nucleotide sequence ID" value="NZ_FNFU01000001.1"/>
</dbReference>
<accession>A0A1G8XMI9</accession>
<protein>
    <submittedName>
        <fullName evidence="2">Uncharacterized protein</fullName>
    </submittedName>
</protein>
<evidence type="ECO:0000313" key="3">
    <source>
        <dbReference type="Proteomes" id="UP000198701"/>
    </source>
</evidence>
<feature type="compositionally biased region" description="Acidic residues" evidence="1">
    <location>
        <begin position="40"/>
        <end position="59"/>
    </location>
</feature>
<keyword evidence="3" id="KW-1185">Reference proteome</keyword>
<sequence length="59" mass="6314">MSDEKTNPSARPGAESPVGDMTEQGETEVGPHPSLTNLENWEESDIESAAGDEAEEQPE</sequence>
<evidence type="ECO:0000313" key="2">
    <source>
        <dbReference type="EMBL" id="SDJ91723.1"/>
    </source>
</evidence>
<evidence type="ECO:0000256" key="1">
    <source>
        <dbReference type="SAM" id="MobiDB-lite"/>
    </source>
</evidence>
<dbReference type="OrthoDB" id="9429774at2"/>
<reference evidence="2 3" key="1">
    <citation type="submission" date="2016-10" db="EMBL/GenBank/DDBJ databases">
        <authorList>
            <person name="de Groot N.N."/>
        </authorList>
    </citation>
    <scope>NUCLEOTIDE SEQUENCE [LARGE SCALE GENOMIC DNA]</scope>
    <source>
        <strain evidence="2 3">CGMCC 1.5382</strain>
    </source>
</reference>
<dbReference type="Proteomes" id="UP000198701">
    <property type="component" value="Unassembled WGS sequence"/>
</dbReference>
<name>A0A1G8XMI9_9MICO</name>